<feature type="binding site" evidence="11">
    <location>
        <position position="192"/>
    </location>
    <ligand>
        <name>Zn(2+)</name>
        <dbReference type="ChEBI" id="CHEBI:29105"/>
    </ligand>
</feature>
<dbReference type="PANTHER" id="PTHR42914:SF1">
    <property type="entry name" value="7-CYANO-7-DEAZAGUANINE SYNTHASE"/>
    <property type="match status" value="1"/>
</dbReference>
<dbReference type="PATRIC" id="fig|1265350.3.peg.469"/>
<dbReference type="SUPFAM" id="SSF52402">
    <property type="entry name" value="Adenine nucleotide alpha hydrolases-like"/>
    <property type="match status" value="1"/>
</dbReference>
<dbReference type="Gene3D" id="3.40.50.620">
    <property type="entry name" value="HUPs"/>
    <property type="match status" value="1"/>
</dbReference>
<dbReference type="PANTHER" id="PTHR42914">
    <property type="entry name" value="7-CYANO-7-DEAZAGUANINE SYNTHASE"/>
    <property type="match status" value="1"/>
</dbReference>
<feature type="binding site" evidence="11">
    <location>
        <position position="204"/>
    </location>
    <ligand>
        <name>Zn(2+)</name>
        <dbReference type="ChEBI" id="CHEBI:29105"/>
    </ligand>
</feature>
<organism evidence="12 13">
    <name type="scientific">Buchnera aphidicola</name>
    <name type="common">Aphis glycines</name>
    <dbReference type="NCBI Taxonomy" id="1265350"/>
    <lineage>
        <taxon>Bacteria</taxon>
        <taxon>Pseudomonadati</taxon>
        <taxon>Pseudomonadota</taxon>
        <taxon>Gammaproteobacteria</taxon>
        <taxon>Enterobacterales</taxon>
        <taxon>Erwiniaceae</taxon>
        <taxon>Buchnera</taxon>
    </lineage>
</organism>
<dbReference type="Proteomes" id="UP000066321">
    <property type="component" value="Chromosome"/>
</dbReference>
<evidence type="ECO:0000256" key="1">
    <source>
        <dbReference type="ARBA" id="ARBA00005061"/>
    </source>
</evidence>
<comment type="pathway">
    <text evidence="1 11">Purine metabolism; 7-cyano-7-deazaguanine biosynthesis.</text>
</comment>
<comment type="cofactor">
    <cofactor evidence="11">
        <name>Zn(2+)</name>
        <dbReference type="ChEBI" id="CHEBI:29105"/>
    </cofactor>
    <text evidence="11">Binds 1 zinc ion per subunit.</text>
</comment>
<dbReference type="AlphaFoldDB" id="A0A0M3RSL2"/>
<sequence length="236" mass="27487">MNKNKKKILIVFSGGQDSTTCLIHYSHLYKEIYCITFDYDQIHKSEIDSSRFISKYFKVKKHIFIDIKFLKNLAKSSLTDKNISIFSSHQLNPLLPSTFVPGRNILFLTLSSIYAFNNQIDSVVLGVNTVDFSGYPDCRNEFIETMNRVIQIGMDYQINFKVPLMNLSKAEIWSLSHYWNLSEFIFNHTVTCYKGLVGNGCGQCKACCIRRDGFDKWKSNPAYYMKKLKKKFNFYD</sequence>
<evidence type="ECO:0000256" key="8">
    <source>
        <dbReference type="ARBA" id="ARBA00037993"/>
    </source>
</evidence>
<keyword evidence="3 11" id="KW-0479">Metal-binding</keyword>
<keyword evidence="6 11" id="KW-0862">Zinc</keyword>
<keyword evidence="7 11" id="KW-0067">ATP-binding</keyword>
<dbReference type="Pfam" id="PF06508">
    <property type="entry name" value="QueC"/>
    <property type="match status" value="1"/>
</dbReference>
<dbReference type="EMBL" id="CP009253">
    <property type="protein sequence ID" value="ALD15406.1"/>
    <property type="molecule type" value="Genomic_DNA"/>
</dbReference>
<comment type="similarity">
    <text evidence="8 11">Belongs to the QueC family.</text>
</comment>
<feature type="binding site" evidence="11">
    <location>
        <position position="201"/>
    </location>
    <ligand>
        <name>Zn(2+)</name>
        <dbReference type="ChEBI" id="CHEBI:29105"/>
    </ligand>
</feature>
<dbReference type="UniPathway" id="UPA00391"/>
<dbReference type="HAMAP" id="MF_01633">
    <property type="entry name" value="QueC"/>
    <property type="match status" value="1"/>
</dbReference>
<dbReference type="PIRSF" id="PIRSF006293">
    <property type="entry name" value="ExsB"/>
    <property type="match status" value="1"/>
</dbReference>
<dbReference type="GO" id="GO:0016879">
    <property type="term" value="F:ligase activity, forming carbon-nitrogen bonds"/>
    <property type="evidence" value="ECO:0007669"/>
    <property type="project" value="UniProtKB-UniRule"/>
</dbReference>
<proteinExistence type="inferred from homology"/>
<evidence type="ECO:0000256" key="3">
    <source>
        <dbReference type="ARBA" id="ARBA00022723"/>
    </source>
</evidence>
<accession>A0A0M3RSL2</accession>
<evidence type="ECO:0000256" key="10">
    <source>
        <dbReference type="ARBA" id="ARBA00047890"/>
    </source>
</evidence>
<keyword evidence="2 11" id="KW-0436">Ligase</keyword>
<evidence type="ECO:0000256" key="9">
    <source>
        <dbReference type="ARBA" id="ARBA00039149"/>
    </source>
</evidence>
<reference evidence="12 13" key="1">
    <citation type="journal article" date="2015" name="J Genomics">
        <title>Whole Genome Sequence of the Soybean Aphid Endosymbiont Buchnera aphidicola and Genetic Differentiation among Biotype-Specific Strains.</title>
        <authorList>
            <person name="Cassone B.J."/>
            <person name="Wenger J.A."/>
            <person name="Michel A.P."/>
        </authorList>
    </citation>
    <scope>NUCLEOTIDE SEQUENCE [LARGE SCALE GENOMIC DNA]</scope>
    <source>
        <strain evidence="12 13">BAg</strain>
    </source>
</reference>
<dbReference type="KEGG" id="baph:IX46_02470"/>
<dbReference type="InterPro" id="IPR014729">
    <property type="entry name" value="Rossmann-like_a/b/a_fold"/>
</dbReference>
<evidence type="ECO:0000313" key="12">
    <source>
        <dbReference type="EMBL" id="ALD15406.1"/>
    </source>
</evidence>
<dbReference type="InterPro" id="IPR018317">
    <property type="entry name" value="QueC"/>
</dbReference>
<comment type="function">
    <text evidence="11">Catalyzes the ATP-dependent conversion of 7-carboxy-7-deazaguanine (CDG) to 7-cyano-7-deazaguanine (preQ(0)).</text>
</comment>
<dbReference type="NCBIfam" id="TIGR00364">
    <property type="entry name" value="7-cyano-7-deazaguanine synthase QueC"/>
    <property type="match status" value="1"/>
</dbReference>
<evidence type="ECO:0000256" key="11">
    <source>
        <dbReference type="HAMAP-Rule" id="MF_01633"/>
    </source>
</evidence>
<keyword evidence="4 11" id="KW-0547">Nucleotide-binding</keyword>
<evidence type="ECO:0000256" key="2">
    <source>
        <dbReference type="ARBA" id="ARBA00022598"/>
    </source>
</evidence>
<protein>
    <recommendedName>
        <fullName evidence="9 11">7-cyano-7-deazaguanine synthase</fullName>
        <ecNumber evidence="9 11">6.3.4.20</ecNumber>
    </recommendedName>
    <alternativeName>
        <fullName evidence="11">7-cyano-7-carbaguanine synthase</fullName>
    </alternativeName>
    <alternativeName>
        <fullName evidence="11">PreQ(0) synthase</fullName>
    </alternativeName>
    <alternativeName>
        <fullName evidence="11">Queuosine biosynthesis protein QueC</fullName>
    </alternativeName>
</protein>
<gene>
    <name evidence="11" type="primary">queC</name>
    <name evidence="12" type="ORF">IX46_02470</name>
</gene>
<keyword evidence="5 11" id="KW-0671">Queuosine biosynthesis</keyword>
<dbReference type="GO" id="GO:0008270">
    <property type="term" value="F:zinc ion binding"/>
    <property type="evidence" value="ECO:0007669"/>
    <property type="project" value="UniProtKB-UniRule"/>
</dbReference>
<feature type="binding site" evidence="11">
    <location>
        <position position="207"/>
    </location>
    <ligand>
        <name>Zn(2+)</name>
        <dbReference type="ChEBI" id="CHEBI:29105"/>
    </ligand>
</feature>
<dbReference type="OrthoDB" id="9789567at2"/>
<evidence type="ECO:0000256" key="6">
    <source>
        <dbReference type="ARBA" id="ARBA00022833"/>
    </source>
</evidence>
<comment type="catalytic activity">
    <reaction evidence="10 11">
        <text>7-carboxy-7-carbaguanine + NH4(+) + 2 ATP = 7-cyano-7-carbaguanine + 2 AMP + 2 diphosphate + 2 H(+)</text>
        <dbReference type="Rhea" id="RHEA:27982"/>
        <dbReference type="ChEBI" id="CHEBI:15378"/>
        <dbReference type="ChEBI" id="CHEBI:28938"/>
        <dbReference type="ChEBI" id="CHEBI:30616"/>
        <dbReference type="ChEBI" id="CHEBI:33019"/>
        <dbReference type="ChEBI" id="CHEBI:45075"/>
        <dbReference type="ChEBI" id="CHEBI:61036"/>
        <dbReference type="ChEBI" id="CHEBI:456215"/>
        <dbReference type="EC" id="6.3.4.20"/>
    </reaction>
</comment>
<dbReference type="GO" id="GO:0005524">
    <property type="term" value="F:ATP binding"/>
    <property type="evidence" value="ECO:0007669"/>
    <property type="project" value="UniProtKB-UniRule"/>
</dbReference>
<name>A0A0M3RSL2_9GAMM</name>
<dbReference type="CDD" id="cd01995">
    <property type="entry name" value="QueC-like"/>
    <property type="match status" value="1"/>
</dbReference>
<feature type="binding site" evidence="11">
    <location>
        <begin position="12"/>
        <end position="22"/>
    </location>
    <ligand>
        <name>ATP</name>
        <dbReference type="ChEBI" id="CHEBI:30616"/>
    </ligand>
</feature>
<evidence type="ECO:0000256" key="5">
    <source>
        <dbReference type="ARBA" id="ARBA00022785"/>
    </source>
</evidence>
<evidence type="ECO:0000256" key="7">
    <source>
        <dbReference type="ARBA" id="ARBA00022840"/>
    </source>
</evidence>
<evidence type="ECO:0000256" key="4">
    <source>
        <dbReference type="ARBA" id="ARBA00022741"/>
    </source>
</evidence>
<evidence type="ECO:0000313" key="13">
    <source>
        <dbReference type="Proteomes" id="UP000066321"/>
    </source>
</evidence>
<dbReference type="GO" id="GO:0008616">
    <property type="term" value="P:tRNA queuosine(34) biosynthetic process"/>
    <property type="evidence" value="ECO:0007669"/>
    <property type="project" value="UniProtKB-UniRule"/>
</dbReference>
<dbReference type="EC" id="6.3.4.20" evidence="9 11"/>
<dbReference type="RefSeq" id="WP_053940403.1">
    <property type="nucleotide sequence ID" value="NZ_CP009253.1"/>
</dbReference>
<dbReference type="STRING" id="1265350.IX46_02470"/>